<name>A0A8J8P330_HALGN</name>
<evidence type="ECO:0000256" key="1">
    <source>
        <dbReference type="SAM" id="MobiDB-lite"/>
    </source>
</evidence>
<feature type="compositionally biased region" description="Basic and acidic residues" evidence="1">
    <location>
        <begin position="24"/>
        <end position="37"/>
    </location>
</feature>
<comment type="caution">
    <text evidence="2">The sequence shown here is derived from an EMBL/GenBank/DDBJ whole genome shotgun (WGS) entry which is preliminary data.</text>
</comment>
<evidence type="ECO:0000313" key="3">
    <source>
        <dbReference type="Proteomes" id="UP000785679"/>
    </source>
</evidence>
<evidence type="ECO:0000313" key="2">
    <source>
        <dbReference type="EMBL" id="TNV84940.1"/>
    </source>
</evidence>
<gene>
    <name evidence="2" type="ORF">FGO68_gene11822</name>
</gene>
<organism evidence="2 3">
    <name type="scientific">Halteria grandinella</name>
    <dbReference type="NCBI Taxonomy" id="5974"/>
    <lineage>
        <taxon>Eukaryota</taxon>
        <taxon>Sar</taxon>
        <taxon>Alveolata</taxon>
        <taxon>Ciliophora</taxon>
        <taxon>Intramacronucleata</taxon>
        <taxon>Spirotrichea</taxon>
        <taxon>Stichotrichia</taxon>
        <taxon>Sporadotrichida</taxon>
        <taxon>Halteriidae</taxon>
        <taxon>Halteria</taxon>
    </lineage>
</organism>
<protein>
    <submittedName>
        <fullName evidence="2">Uncharacterized protein</fullName>
    </submittedName>
</protein>
<proteinExistence type="predicted"/>
<feature type="region of interest" description="Disordered" evidence="1">
    <location>
        <begin position="1"/>
        <end position="39"/>
    </location>
</feature>
<dbReference type="Proteomes" id="UP000785679">
    <property type="component" value="Unassembled WGS sequence"/>
</dbReference>
<sequence>MHHYHSSHVQSLTLLENKGSPQKSLHDKERMDSFLRSEEDEPLVLDTTLEEMKQIEHINQMSRRNRALSQLRESGGEKKGEQQNRNNFPFSNMYQLQSTQPRQGPNMYTQQTKPQRPISIMKAQVQDIEKILKDGDVRNILGHGSPLKDETVIKFQPNSTAHVKSRISRKNQAKFMMM</sequence>
<dbReference type="AlphaFoldDB" id="A0A8J8P330"/>
<reference evidence="2" key="1">
    <citation type="submission" date="2019-06" db="EMBL/GenBank/DDBJ databases">
        <authorList>
            <person name="Zheng W."/>
        </authorList>
    </citation>
    <scope>NUCLEOTIDE SEQUENCE</scope>
    <source>
        <strain evidence="2">QDHG01</strain>
    </source>
</reference>
<dbReference type="EMBL" id="RRYP01002291">
    <property type="protein sequence ID" value="TNV84940.1"/>
    <property type="molecule type" value="Genomic_DNA"/>
</dbReference>
<accession>A0A8J8P330</accession>
<keyword evidence="3" id="KW-1185">Reference proteome</keyword>
<feature type="compositionally biased region" description="Polar residues" evidence="1">
    <location>
        <begin position="7"/>
        <end position="23"/>
    </location>
</feature>